<dbReference type="RefSeq" id="WP_141464158.1">
    <property type="nucleotide sequence ID" value="NZ_RBZW01000021.1"/>
</dbReference>
<evidence type="ECO:0000313" key="2">
    <source>
        <dbReference type="EMBL" id="THE65132.1"/>
    </source>
</evidence>
<keyword evidence="1" id="KW-0812">Transmembrane</keyword>
<dbReference type="AlphaFoldDB" id="A0A4S3TLT6"/>
<feature type="transmembrane region" description="Helical" evidence="1">
    <location>
        <begin position="295"/>
        <end position="316"/>
    </location>
</feature>
<name>A0A4S3TLT6_9EURY</name>
<evidence type="ECO:0000313" key="3">
    <source>
        <dbReference type="Proteomes" id="UP000318864"/>
    </source>
</evidence>
<feature type="transmembrane region" description="Helical" evidence="1">
    <location>
        <begin position="37"/>
        <end position="56"/>
    </location>
</feature>
<dbReference type="Proteomes" id="UP000318864">
    <property type="component" value="Unassembled WGS sequence"/>
</dbReference>
<accession>A0A4S3TLT6</accession>
<feature type="transmembrane region" description="Helical" evidence="1">
    <location>
        <begin position="261"/>
        <end position="280"/>
    </location>
</feature>
<dbReference type="EMBL" id="RBZW01000021">
    <property type="protein sequence ID" value="THE65132.1"/>
    <property type="molecule type" value="Genomic_DNA"/>
</dbReference>
<keyword evidence="3" id="KW-1185">Reference proteome</keyword>
<evidence type="ECO:0000256" key="1">
    <source>
        <dbReference type="SAM" id="Phobius"/>
    </source>
</evidence>
<protein>
    <recommendedName>
        <fullName evidence="4">DUF4239 domain-containing protein</fullName>
    </recommendedName>
</protein>
<feature type="transmembrane region" description="Helical" evidence="1">
    <location>
        <begin position="76"/>
        <end position="96"/>
    </location>
</feature>
<comment type="caution">
    <text evidence="2">The sequence shown here is derived from an EMBL/GenBank/DDBJ whole genome shotgun (WGS) entry which is preliminary data.</text>
</comment>
<keyword evidence="1" id="KW-1133">Transmembrane helix</keyword>
<sequence length="340" mass="38289">MSEDADESDVSTQDTMHERADESWIKIWLLVGATRQLVTGVLAGSFFGLFMLGALLDPTLSDLLQTRAVIESLYTQMIGALITGVTLVVTISQLIISQENGPLGEQRTRMSETLDFRDYIKELTDKPAPADPSAFLREIIDATQQRAETLDEAMESTDNDDLRDEVDEFVDSITGNAETVREKLDGAKFGTFDVVHASMDYNYSWNIFQIERLLADYEDDIDEEQRAALEDLRTSFAMFGPAREHIKTLYFQWELINLSRYILYVAIPALLVSGMMLTFVDATTFTGTILEVETLLWLVAITFTITLVPFFLLTSYNMRVATAAKRTLAIGPLILRDSQR</sequence>
<organism evidence="2 3">
    <name type="scientific">Salinadaptatus halalkaliphilus</name>
    <dbReference type="NCBI Taxonomy" id="2419781"/>
    <lineage>
        <taxon>Archaea</taxon>
        <taxon>Methanobacteriati</taxon>
        <taxon>Methanobacteriota</taxon>
        <taxon>Stenosarchaea group</taxon>
        <taxon>Halobacteria</taxon>
        <taxon>Halobacteriales</taxon>
        <taxon>Natrialbaceae</taxon>
        <taxon>Salinadaptatus</taxon>
    </lineage>
</organism>
<proteinExistence type="predicted"/>
<evidence type="ECO:0008006" key="4">
    <source>
        <dbReference type="Google" id="ProtNLM"/>
    </source>
</evidence>
<dbReference type="Pfam" id="PF25927">
    <property type="entry name" value="DUF7972"/>
    <property type="match status" value="1"/>
</dbReference>
<dbReference type="InterPro" id="IPR058278">
    <property type="entry name" value="DUF7972"/>
</dbReference>
<reference evidence="2 3" key="1">
    <citation type="submission" date="2018-10" db="EMBL/GenBank/DDBJ databases">
        <title>Natronolimnobius sp. XQ-INN 246 isolated from Inner Mongolia Autonomous Region of China.</title>
        <authorList>
            <person name="Xue Q."/>
        </authorList>
    </citation>
    <scope>NUCLEOTIDE SEQUENCE [LARGE SCALE GENOMIC DNA]</scope>
    <source>
        <strain evidence="2 3">XQ-INN 246</strain>
    </source>
</reference>
<dbReference type="OrthoDB" id="202254at2157"/>
<gene>
    <name evidence="2" type="ORF">D8Y22_07875</name>
</gene>
<keyword evidence="1" id="KW-0472">Membrane</keyword>